<gene>
    <name evidence="1" type="ORF">SMIDD26_01464</name>
</gene>
<comment type="caution">
    <text evidence="1">The sequence shown here is derived from an EMBL/GenBank/DDBJ whole genome shotgun (WGS) entry which is preliminary data.</text>
</comment>
<accession>A0A139PP05</accession>
<name>A0A139PP05_STRMT</name>
<evidence type="ECO:0000313" key="1">
    <source>
        <dbReference type="EMBL" id="KXT91881.1"/>
    </source>
</evidence>
<dbReference type="AlphaFoldDB" id="A0A139PP05"/>
<proteinExistence type="predicted"/>
<organism evidence="1 2">
    <name type="scientific">Streptococcus mitis</name>
    <dbReference type="NCBI Taxonomy" id="28037"/>
    <lineage>
        <taxon>Bacteria</taxon>
        <taxon>Bacillati</taxon>
        <taxon>Bacillota</taxon>
        <taxon>Bacilli</taxon>
        <taxon>Lactobacillales</taxon>
        <taxon>Streptococcaceae</taxon>
        <taxon>Streptococcus</taxon>
        <taxon>Streptococcus mitis group</taxon>
    </lineage>
</organism>
<sequence>MNGLAIAGGTESGNLMTQFFFITLQKIIEAKNPIIMAVK</sequence>
<evidence type="ECO:0000313" key="2">
    <source>
        <dbReference type="Proteomes" id="UP000070458"/>
    </source>
</evidence>
<dbReference type="Proteomes" id="UP000070458">
    <property type="component" value="Unassembled WGS sequence"/>
</dbReference>
<dbReference type="EMBL" id="LQOD01000342">
    <property type="protein sequence ID" value="KXT91881.1"/>
    <property type="molecule type" value="Genomic_DNA"/>
</dbReference>
<reference evidence="1 2" key="1">
    <citation type="submission" date="2016-01" db="EMBL/GenBank/DDBJ databases">
        <title>Highly variable Streptococcus oralis are common among viridans streptococci isolated from primates.</title>
        <authorList>
            <person name="Denapaite D."/>
            <person name="Rieger M."/>
            <person name="Koendgen S."/>
            <person name="Brueckner R."/>
            <person name="Ochigava I."/>
            <person name="Kappeler P."/>
            <person name="Maetz-Rensing K."/>
            <person name="Leendertz F."/>
            <person name="Hakenbeck R."/>
        </authorList>
    </citation>
    <scope>NUCLEOTIDE SEQUENCE [LARGE SCALE GENOMIC DNA]</scope>
    <source>
        <strain evidence="1 2">DD26</strain>
    </source>
</reference>
<protein>
    <submittedName>
        <fullName evidence="1">Uncharacterized protein</fullName>
    </submittedName>
</protein>